<dbReference type="SUPFAM" id="SSF143456">
    <property type="entry name" value="VC0467-like"/>
    <property type="match status" value="1"/>
</dbReference>
<dbReference type="HAMAP" id="MF_00758">
    <property type="entry name" value="UPF0301"/>
    <property type="match status" value="1"/>
</dbReference>
<dbReference type="EMBL" id="LO017728">
    <property type="protein sequence ID" value="CRH08329.1"/>
    <property type="molecule type" value="Genomic_DNA"/>
</dbReference>
<name>A0A1S7LQ64_MAGMO</name>
<reference evidence="3" key="1">
    <citation type="submission" date="2015-04" db="EMBL/GenBank/DDBJ databases">
        <authorList>
            <person name="Syromyatnikov M.Y."/>
            <person name="Popov V.N."/>
        </authorList>
    </citation>
    <scope>NUCLEOTIDE SEQUENCE</scope>
    <source>
        <strain evidence="3">MO-1</strain>
        <plasmid evidence="3">MAGMO_p1</plasmid>
    </source>
</reference>
<dbReference type="Gene3D" id="3.40.1740.10">
    <property type="entry name" value="VC0467-like"/>
    <property type="match status" value="1"/>
</dbReference>
<evidence type="ECO:0000256" key="2">
    <source>
        <dbReference type="HAMAP-Rule" id="MF_00758"/>
    </source>
</evidence>
<dbReference type="GO" id="GO:0005829">
    <property type="term" value="C:cytosol"/>
    <property type="evidence" value="ECO:0007669"/>
    <property type="project" value="TreeGrafter"/>
</dbReference>
<comment type="similarity">
    <text evidence="1 2">Belongs to the UPF0301 (AlgH) family.</text>
</comment>
<dbReference type="PANTHER" id="PTHR30327">
    <property type="entry name" value="UNCHARACTERIZED PROTEIN YQGE"/>
    <property type="match status" value="1"/>
</dbReference>
<dbReference type="AlphaFoldDB" id="A0A1S7LQ64"/>
<proteinExistence type="inferred from homology"/>
<geneLocation type="plasmid" evidence="3">
    <name>MAGMO_p1</name>
</geneLocation>
<keyword evidence="3" id="KW-0614">Plasmid</keyword>
<dbReference type="InterPro" id="IPR003774">
    <property type="entry name" value="AlgH-like"/>
</dbReference>
<evidence type="ECO:0000256" key="1">
    <source>
        <dbReference type="ARBA" id="ARBA00009600"/>
    </source>
</evidence>
<sequence length="188" mass="20325">MMGSFESLAGKLLIAVPSLLDAYFTRTVIYLCAHSEEGALGLVVNQPMEASVAEISQQLEIPWDRTGHSPVCLGGPVSPEQGFILFEQPITSAGSIEVSPGVHMGTNPEILTHLGRDGATERFLFVLGYAGWAEGQLEEELQENSWLVTDGDPRILFDVGYDKRWEEALHALGVDPSLLVESSGGRAN</sequence>
<gene>
    <name evidence="3" type="ORF">MAGMO_p10030</name>
</gene>
<dbReference type="PANTHER" id="PTHR30327:SF1">
    <property type="entry name" value="UPF0301 PROTEIN YQGE"/>
    <property type="match status" value="1"/>
</dbReference>
<evidence type="ECO:0000313" key="3">
    <source>
        <dbReference type="EMBL" id="CRH08329.1"/>
    </source>
</evidence>
<organism evidence="3">
    <name type="scientific">Magnetococcus massalia (strain MO-1)</name>
    <dbReference type="NCBI Taxonomy" id="451514"/>
    <lineage>
        <taxon>Bacteria</taxon>
        <taxon>Pseudomonadati</taxon>
        <taxon>Pseudomonadota</taxon>
        <taxon>Magnetococcia</taxon>
        <taxon>Magnetococcales</taxon>
        <taxon>Magnetococcaceae</taxon>
        <taxon>Magnetococcus</taxon>
    </lineage>
</organism>
<accession>A0A1S7LQ64</accession>
<protein>
    <recommendedName>
        <fullName evidence="2">UPF0301 protein MAGMO_p10030</fullName>
    </recommendedName>
</protein>
<dbReference type="Pfam" id="PF02622">
    <property type="entry name" value="DUF179"/>
    <property type="match status" value="1"/>
</dbReference>